<organism evidence="1 2">
    <name type="scientific">Acidiluteibacter ferrifornacis</name>
    <dbReference type="NCBI Taxonomy" id="2692424"/>
    <lineage>
        <taxon>Bacteria</taxon>
        <taxon>Pseudomonadati</taxon>
        <taxon>Bacteroidota</taxon>
        <taxon>Flavobacteriia</taxon>
        <taxon>Flavobacteriales</taxon>
        <taxon>Cryomorphaceae</taxon>
        <taxon>Acidiluteibacter</taxon>
    </lineage>
</organism>
<dbReference type="AlphaFoldDB" id="A0A6N9NN13"/>
<keyword evidence="2" id="KW-1185">Reference proteome</keyword>
<evidence type="ECO:0000313" key="2">
    <source>
        <dbReference type="Proteomes" id="UP000470771"/>
    </source>
</evidence>
<dbReference type="RefSeq" id="WP_160634203.1">
    <property type="nucleotide sequence ID" value="NZ_WWNE01000018.1"/>
</dbReference>
<evidence type="ECO:0000313" key="1">
    <source>
        <dbReference type="EMBL" id="NBG67249.1"/>
    </source>
</evidence>
<comment type="caution">
    <text evidence="1">The sequence shown here is derived from an EMBL/GenBank/DDBJ whole genome shotgun (WGS) entry which is preliminary data.</text>
</comment>
<proteinExistence type="predicted"/>
<reference evidence="1 2" key="1">
    <citation type="submission" date="2019-12" db="EMBL/GenBank/DDBJ databases">
        <authorList>
            <person name="Zhao J."/>
        </authorList>
    </citation>
    <scope>NUCLEOTIDE SEQUENCE [LARGE SCALE GENOMIC DNA]</scope>
    <source>
        <strain evidence="1 2">S-15</strain>
    </source>
</reference>
<sequence length="124" mass="14318">MKTNLPLNMKITDLESLRKAQQYHEVKIVEKEALIKANVAILKSQYGSTRILKTIFNSSTKNIGTSNFFKLGTDWLIDLILGGKSPFIRMFSKNLVRILSANYNQKIELFFDRIMRTFSSVINR</sequence>
<protein>
    <submittedName>
        <fullName evidence="1">Uncharacterized protein</fullName>
    </submittedName>
</protein>
<dbReference type="Proteomes" id="UP000470771">
    <property type="component" value="Unassembled WGS sequence"/>
</dbReference>
<name>A0A6N9NN13_9FLAO</name>
<dbReference type="EMBL" id="WWNE01000018">
    <property type="protein sequence ID" value="NBG67249.1"/>
    <property type="molecule type" value="Genomic_DNA"/>
</dbReference>
<accession>A0A6N9NN13</accession>
<gene>
    <name evidence="1" type="ORF">GQN54_14060</name>
</gene>